<evidence type="ECO:0000313" key="2">
    <source>
        <dbReference type="Proteomes" id="UP001153334"/>
    </source>
</evidence>
<organism evidence="1 2">
    <name type="scientific">Nemania bipapillata</name>
    <dbReference type="NCBI Taxonomy" id="110536"/>
    <lineage>
        <taxon>Eukaryota</taxon>
        <taxon>Fungi</taxon>
        <taxon>Dikarya</taxon>
        <taxon>Ascomycota</taxon>
        <taxon>Pezizomycotina</taxon>
        <taxon>Sordariomycetes</taxon>
        <taxon>Xylariomycetidae</taxon>
        <taxon>Xylariales</taxon>
        <taxon>Xylariaceae</taxon>
        <taxon>Nemania</taxon>
    </lineage>
</organism>
<evidence type="ECO:0000313" key="1">
    <source>
        <dbReference type="EMBL" id="KAJ8106825.1"/>
    </source>
</evidence>
<protein>
    <submittedName>
        <fullName evidence="1">Uncharacterized protein</fullName>
    </submittedName>
</protein>
<proteinExistence type="predicted"/>
<accession>A0ACC2HV15</accession>
<dbReference type="Proteomes" id="UP001153334">
    <property type="component" value="Unassembled WGS sequence"/>
</dbReference>
<keyword evidence="2" id="KW-1185">Reference proteome</keyword>
<name>A0ACC2HV15_9PEZI</name>
<comment type="caution">
    <text evidence="1">The sequence shown here is derived from an EMBL/GenBank/DDBJ whole genome shotgun (WGS) entry which is preliminary data.</text>
</comment>
<dbReference type="EMBL" id="JAPESX010002710">
    <property type="protein sequence ID" value="KAJ8106825.1"/>
    <property type="molecule type" value="Genomic_DNA"/>
</dbReference>
<reference evidence="1" key="1">
    <citation type="submission" date="2022-11" db="EMBL/GenBank/DDBJ databases">
        <title>Genome Sequence of Nemania bipapillata.</title>
        <authorList>
            <person name="Buettner E."/>
        </authorList>
    </citation>
    <scope>NUCLEOTIDE SEQUENCE</scope>
    <source>
        <strain evidence="1">CP14</strain>
    </source>
</reference>
<sequence>MTHDTSARSHNYQHAGSRTSHQYQNDDGLHRPHPHAVKRPRTMSQQTPSSQKMVRVASNLSTRSAVPFTSNTPLSPPAMYHMGNGLQEKHAGHGQYLLHDNLVPSQSFPGLMQQMPADKQSEGMSSLPEMGSMPTKTGVVFDPADWLAQHPEPASDLVAPFHHVPQQSTMNIPEFNMTDSVCGSMTSGPTDMTTPMTRENSQFDAQPSIGGVRMVNRGSQMSPGQDTYFPEGAQPSMEYGDASFLGKQPSHEEALFDLAALAQNPCRPPVPIMSSEMERSLSSSSTASTKSTSSLLNARAKDTLRQTNRRAQNAPLKPKPVEESKTEPASDDKNDGKAVIAKTKKGSAANTSSAATRMPSTRWW</sequence>
<gene>
    <name evidence="1" type="ORF">ONZ43_g6929</name>
</gene>